<dbReference type="GO" id="GO:0016702">
    <property type="term" value="F:oxidoreductase activity, acting on single donors with incorporation of molecular oxygen, incorporation of two atoms of oxygen"/>
    <property type="evidence" value="ECO:0007669"/>
    <property type="project" value="UniProtKB-ARBA"/>
</dbReference>
<protein>
    <submittedName>
        <fullName evidence="7">Dioxygenase</fullName>
    </submittedName>
</protein>
<keyword evidence="7" id="KW-0223">Dioxygenase</keyword>
<keyword evidence="5" id="KW-0560">Oxidoreductase</keyword>
<keyword evidence="3" id="KW-0479">Metal-binding</keyword>
<sequence length="243" mass="26554">MAVEPSPARDFLRELGSSMRPLPRAILLVSAHWTTRGHRVGSTPQPRTIHDFGNFGPELAAMRYEPPGSPDVARAALVQLHDGGFEVSEDRERGLDHGAWVPLSLLRPQADIPIATLSIDPTRDAAYHLRLGRALHPLRHDGVMILTSGSLTHDLRSVTWNDPAAPTDAQASEFAAWIHDRVEHDDREALADWEARAPHAARNHPTPEHFLPFFVAAGAGDAGKRIHSSGTYGALAMDAYSFA</sequence>
<evidence type="ECO:0000259" key="6">
    <source>
        <dbReference type="Pfam" id="PF02900"/>
    </source>
</evidence>
<dbReference type="Proteomes" id="UP000681075">
    <property type="component" value="Unassembled WGS sequence"/>
</dbReference>
<dbReference type="Pfam" id="PF02900">
    <property type="entry name" value="LigB"/>
    <property type="match status" value="1"/>
</dbReference>
<dbReference type="Gene3D" id="3.40.830.10">
    <property type="entry name" value="LigB-like"/>
    <property type="match status" value="1"/>
</dbReference>
<organism evidence="7 8">
    <name type="scientific">Roseiterribacter gracilis</name>
    <dbReference type="NCBI Taxonomy" id="2812848"/>
    <lineage>
        <taxon>Bacteria</taxon>
        <taxon>Pseudomonadati</taxon>
        <taxon>Pseudomonadota</taxon>
        <taxon>Alphaproteobacteria</taxon>
        <taxon>Rhodospirillales</taxon>
        <taxon>Roseiterribacteraceae</taxon>
        <taxon>Roseiterribacter</taxon>
    </lineage>
</organism>
<dbReference type="InterPro" id="IPR004183">
    <property type="entry name" value="Xdiol_dOase_suB"/>
</dbReference>
<keyword evidence="4" id="KW-0862">Zinc</keyword>
<evidence type="ECO:0000313" key="8">
    <source>
        <dbReference type="Proteomes" id="UP000681075"/>
    </source>
</evidence>
<dbReference type="GO" id="GO:0008270">
    <property type="term" value="F:zinc ion binding"/>
    <property type="evidence" value="ECO:0007669"/>
    <property type="project" value="InterPro"/>
</dbReference>
<accession>A0A8S8XD49</accession>
<keyword evidence="8" id="KW-1185">Reference proteome</keyword>
<dbReference type="PIRSF" id="PIRSF006157">
    <property type="entry name" value="Doxgns_DODA"/>
    <property type="match status" value="1"/>
</dbReference>
<evidence type="ECO:0000256" key="4">
    <source>
        <dbReference type="ARBA" id="ARBA00022833"/>
    </source>
</evidence>
<evidence type="ECO:0000256" key="2">
    <source>
        <dbReference type="ARBA" id="ARBA00007581"/>
    </source>
</evidence>
<evidence type="ECO:0000256" key="1">
    <source>
        <dbReference type="ARBA" id="ARBA00001947"/>
    </source>
</evidence>
<reference evidence="7" key="1">
    <citation type="submission" date="2021-02" db="EMBL/GenBank/DDBJ databases">
        <title>Genome sequence of Rhodospirillales sp. strain TMPK1 isolated from soil.</title>
        <authorList>
            <person name="Nakai R."/>
            <person name="Kusada H."/>
            <person name="Tamaki H."/>
        </authorList>
    </citation>
    <scope>NUCLEOTIDE SEQUENCE</scope>
    <source>
        <strain evidence="7">TMPK1</strain>
    </source>
</reference>
<evidence type="ECO:0000256" key="5">
    <source>
        <dbReference type="ARBA" id="ARBA00023002"/>
    </source>
</evidence>
<dbReference type="GO" id="GO:0008198">
    <property type="term" value="F:ferrous iron binding"/>
    <property type="evidence" value="ECO:0007669"/>
    <property type="project" value="InterPro"/>
</dbReference>
<dbReference type="EMBL" id="BOPV01000001">
    <property type="protein sequence ID" value="GIL39619.1"/>
    <property type="molecule type" value="Genomic_DNA"/>
</dbReference>
<evidence type="ECO:0000256" key="3">
    <source>
        <dbReference type="ARBA" id="ARBA00022723"/>
    </source>
</evidence>
<dbReference type="CDD" id="cd07363">
    <property type="entry name" value="45_DOPA_Dioxygenase"/>
    <property type="match status" value="1"/>
</dbReference>
<dbReference type="AlphaFoldDB" id="A0A8S8XD49"/>
<comment type="similarity">
    <text evidence="2">Belongs to the DODA-type extradiol aromatic ring-opening dioxygenase family.</text>
</comment>
<dbReference type="InterPro" id="IPR014436">
    <property type="entry name" value="Extradiol_dOase_DODA"/>
</dbReference>
<gene>
    <name evidence="7" type="ORF">TMPK1_18560</name>
</gene>
<proteinExistence type="inferred from homology"/>
<dbReference type="PANTHER" id="PTHR30096">
    <property type="entry name" value="4,5-DOPA DIOXYGENASE EXTRADIOL-LIKE PROTEIN"/>
    <property type="match status" value="1"/>
</dbReference>
<dbReference type="SUPFAM" id="SSF53213">
    <property type="entry name" value="LigB-like"/>
    <property type="match status" value="1"/>
</dbReference>
<evidence type="ECO:0000313" key="7">
    <source>
        <dbReference type="EMBL" id="GIL39619.1"/>
    </source>
</evidence>
<comment type="cofactor">
    <cofactor evidence="1">
        <name>Zn(2+)</name>
        <dbReference type="ChEBI" id="CHEBI:29105"/>
    </cofactor>
</comment>
<name>A0A8S8XD49_9PROT</name>
<dbReference type="PANTHER" id="PTHR30096:SF0">
    <property type="entry name" value="4,5-DOPA DIOXYGENASE EXTRADIOL-LIKE PROTEIN"/>
    <property type="match status" value="1"/>
</dbReference>
<feature type="domain" description="Extradiol ring-cleavage dioxygenase class III enzyme subunit B" evidence="6">
    <location>
        <begin position="12"/>
        <end position="228"/>
    </location>
</feature>
<comment type="caution">
    <text evidence="7">The sequence shown here is derived from an EMBL/GenBank/DDBJ whole genome shotgun (WGS) entry which is preliminary data.</text>
</comment>